<organism evidence="1 2">
    <name type="scientific">Sphagnum troendelagicum</name>
    <dbReference type="NCBI Taxonomy" id="128251"/>
    <lineage>
        <taxon>Eukaryota</taxon>
        <taxon>Viridiplantae</taxon>
        <taxon>Streptophyta</taxon>
        <taxon>Embryophyta</taxon>
        <taxon>Bryophyta</taxon>
        <taxon>Sphagnophytina</taxon>
        <taxon>Sphagnopsida</taxon>
        <taxon>Sphagnales</taxon>
        <taxon>Sphagnaceae</taxon>
        <taxon>Sphagnum</taxon>
    </lineage>
</organism>
<sequence>MEKKERAKQHRYYASGGGGYQKNRIAAQFCRDSFIVVLPSKALRQQYCSTASYTRFWRSFCFQFPHASCAFSGYGDTASCNRSVLLVRGNRLPRYEQSKHVWR</sequence>
<accession>A0ABP0U4C5</accession>
<proteinExistence type="predicted"/>
<evidence type="ECO:0000313" key="2">
    <source>
        <dbReference type="Proteomes" id="UP001497512"/>
    </source>
</evidence>
<evidence type="ECO:0000313" key="1">
    <source>
        <dbReference type="EMBL" id="CAK9211853.1"/>
    </source>
</evidence>
<keyword evidence="2" id="KW-1185">Reference proteome</keyword>
<gene>
    <name evidence="1" type="ORF">CSSPTR1EN2_LOCUS11083</name>
</gene>
<reference evidence="1" key="1">
    <citation type="submission" date="2024-02" db="EMBL/GenBank/DDBJ databases">
        <authorList>
            <consortium name="ELIXIR-Norway"/>
            <consortium name="Elixir Norway"/>
        </authorList>
    </citation>
    <scope>NUCLEOTIDE SEQUENCE</scope>
</reference>
<name>A0ABP0U4C5_9BRYO</name>
<protein>
    <submittedName>
        <fullName evidence="1">Uncharacterized protein</fullName>
    </submittedName>
</protein>
<dbReference type="Proteomes" id="UP001497512">
    <property type="component" value="Chromosome 18"/>
</dbReference>
<dbReference type="EMBL" id="OZ019910">
    <property type="protein sequence ID" value="CAK9211853.1"/>
    <property type="molecule type" value="Genomic_DNA"/>
</dbReference>